<accession>A0A6P5NQS2</accession>
<dbReference type="AlphaFoldDB" id="A0A6P5NQS2"/>
<sequence>MVTIMLSLRFTTILLITFILLPLTFSTAQQVSSSVKKTLVVAAGSMLENARSTPNVEQIGVAAVGESDKSTRFIILGRKMMMSRNSSSSSIKPKKRCILAKCNNQQQEVVGEANNSLNTKENDGFIPLNADYFVPRPHPPKNN</sequence>
<reference evidence="2" key="1">
    <citation type="journal article" date="2016" name="Nat. Genet.">
        <title>The genome sequences of Arachis duranensis and Arachis ipaensis, the diploid ancestors of cultivated peanut.</title>
        <authorList>
            <person name="Bertioli D.J."/>
            <person name="Cannon S.B."/>
            <person name="Froenicke L."/>
            <person name="Huang G."/>
            <person name="Farmer A.D."/>
            <person name="Cannon E.K."/>
            <person name="Liu X."/>
            <person name="Gao D."/>
            <person name="Clevenger J."/>
            <person name="Dash S."/>
            <person name="Ren L."/>
            <person name="Moretzsohn M.C."/>
            <person name="Shirasawa K."/>
            <person name="Huang W."/>
            <person name="Vidigal B."/>
            <person name="Abernathy B."/>
            <person name="Chu Y."/>
            <person name="Niederhuth C.E."/>
            <person name="Umale P."/>
            <person name="Araujo A.C."/>
            <person name="Kozik A."/>
            <person name="Kim K.D."/>
            <person name="Burow M.D."/>
            <person name="Varshney R.K."/>
            <person name="Wang X."/>
            <person name="Zhang X."/>
            <person name="Barkley N."/>
            <person name="Guimaraes P.M."/>
            <person name="Isobe S."/>
            <person name="Guo B."/>
            <person name="Liao B."/>
            <person name="Stalker H.T."/>
            <person name="Schmitz R.J."/>
            <person name="Scheffler B.E."/>
            <person name="Leal-Bertioli S.C."/>
            <person name="Xun X."/>
            <person name="Jackson S.A."/>
            <person name="Michelmore R."/>
            <person name="Ozias-Akins P."/>
        </authorList>
    </citation>
    <scope>NUCLEOTIDE SEQUENCE [LARGE SCALE GENOMIC DNA]</scope>
    <source>
        <strain evidence="2">cv. V14167</strain>
    </source>
</reference>
<reference evidence="3" key="2">
    <citation type="submission" date="2025-08" db="UniProtKB">
        <authorList>
            <consortium name="RefSeq"/>
        </authorList>
    </citation>
    <scope>IDENTIFICATION</scope>
    <source>
        <tissue evidence="3">Whole plant</tissue>
    </source>
</reference>
<gene>
    <name evidence="3" type="primary">LOC110280587</name>
</gene>
<dbReference type="PANTHER" id="PTHR36313">
    <property type="entry name" value="ROOT MERISTEM GROWTH FACTOR 2"/>
    <property type="match status" value="1"/>
</dbReference>
<keyword evidence="1" id="KW-0732">Signal</keyword>
<dbReference type="GO" id="GO:0030154">
    <property type="term" value="P:cell differentiation"/>
    <property type="evidence" value="ECO:0007669"/>
    <property type="project" value="TreeGrafter"/>
</dbReference>
<evidence type="ECO:0000313" key="3">
    <source>
        <dbReference type="RefSeq" id="XP_020997408.1"/>
    </source>
</evidence>
<dbReference type="Proteomes" id="UP000515211">
    <property type="component" value="Chromosome 1"/>
</dbReference>
<dbReference type="GO" id="GO:0010082">
    <property type="term" value="P:regulation of root meristem growth"/>
    <property type="evidence" value="ECO:0007669"/>
    <property type="project" value="InterPro"/>
</dbReference>
<dbReference type="GO" id="GO:0008284">
    <property type="term" value="P:positive regulation of cell population proliferation"/>
    <property type="evidence" value="ECO:0007669"/>
    <property type="project" value="TreeGrafter"/>
</dbReference>
<dbReference type="PANTHER" id="PTHR36313:SF2">
    <property type="match status" value="1"/>
</dbReference>
<organism evidence="2 3">
    <name type="scientific">Arachis duranensis</name>
    <name type="common">Wild peanut</name>
    <dbReference type="NCBI Taxonomy" id="130453"/>
    <lineage>
        <taxon>Eukaryota</taxon>
        <taxon>Viridiplantae</taxon>
        <taxon>Streptophyta</taxon>
        <taxon>Embryophyta</taxon>
        <taxon>Tracheophyta</taxon>
        <taxon>Spermatophyta</taxon>
        <taxon>Magnoliopsida</taxon>
        <taxon>eudicotyledons</taxon>
        <taxon>Gunneridae</taxon>
        <taxon>Pentapetalae</taxon>
        <taxon>rosids</taxon>
        <taxon>fabids</taxon>
        <taxon>Fabales</taxon>
        <taxon>Fabaceae</taxon>
        <taxon>Papilionoideae</taxon>
        <taxon>50 kb inversion clade</taxon>
        <taxon>dalbergioids sensu lato</taxon>
        <taxon>Dalbergieae</taxon>
        <taxon>Pterocarpus clade</taxon>
        <taxon>Arachis</taxon>
    </lineage>
</organism>
<feature type="chain" id="PRO_5028056550" evidence="1">
    <location>
        <begin position="29"/>
        <end position="143"/>
    </location>
</feature>
<dbReference type="GeneID" id="110280587"/>
<dbReference type="GO" id="GO:0010628">
    <property type="term" value="P:positive regulation of gene expression"/>
    <property type="evidence" value="ECO:0007669"/>
    <property type="project" value="TreeGrafter"/>
</dbReference>
<evidence type="ECO:0000313" key="2">
    <source>
        <dbReference type="Proteomes" id="UP000515211"/>
    </source>
</evidence>
<keyword evidence="2" id="KW-1185">Reference proteome</keyword>
<dbReference type="GO" id="GO:0008083">
    <property type="term" value="F:growth factor activity"/>
    <property type="evidence" value="ECO:0007669"/>
    <property type="project" value="InterPro"/>
</dbReference>
<dbReference type="KEGG" id="adu:110280587"/>
<dbReference type="InterPro" id="IPR038804">
    <property type="entry name" value="RGF3"/>
</dbReference>
<feature type="signal peptide" evidence="1">
    <location>
        <begin position="1"/>
        <end position="28"/>
    </location>
</feature>
<dbReference type="GO" id="GO:0005615">
    <property type="term" value="C:extracellular space"/>
    <property type="evidence" value="ECO:0007669"/>
    <property type="project" value="TreeGrafter"/>
</dbReference>
<protein>
    <submittedName>
        <fullName evidence="3">Uncharacterized protein LOC110280587 isoform X1</fullName>
    </submittedName>
</protein>
<proteinExistence type="predicted"/>
<name>A0A6P5NQS2_ARADU</name>
<evidence type="ECO:0000256" key="1">
    <source>
        <dbReference type="SAM" id="SignalP"/>
    </source>
</evidence>
<dbReference type="RefSeq" id="XP_020997408.1">
    <property type="nucleotide sequence ID" value="XM_021141749.2"/>
</dbReference>